<dbReference type="PROSITE" id="PS50297">
    <property type="entry name" value="ANK_REP_REGION"/>
    <property type="match status" value="2"/>
</dbReference>
<dbReference type="PROSITE" id="PS50088">
    <property type="entry name" value="ANK_REPEAT"/>
    <property type="match status" value="3"/>
</dbReference>
<name>A0A9N9U1Z2_9HYPO</name>
<keyword evidence="5" id="KW-1185">Reference proteome</keyword>
<gene>
    <name evidence="4" type="ORF">CBYS24578_00016649</name>
</gene>
<organism evidence="4 5">
    <name type="scientific">Clonostachys byssicola</name>
    <dbReference type="NCBI Taxonomy" id="160290"/>
    <lineage>
        <taxon>Eukaryota</taxon>
        <taxon>Fungi</taxon>
        <taxon>Dikarya</taxon>
        <taxon>Ascomycota</taxon>
        <taxon>Pezizomycotina</taxon>
        <taxon>Sordariomycetes</taxon>
        <taxon>Hypocreomycetidae</taxon>
        <taxon>Hypocreales</taxon>
        <taxon>Bionectriaceae</taxon>
        <taxon>Clonostachys</taxon>
    </lineage>
</organism>
<protein>
    <submittedName>
        <fullName evidence="4">Uncharacterized protein</fullName>
    </submittedName>
</protein>
<dbReference type="Pfam" id="PF13637">
    <property type="entry name" value="Ank_4"/>
    <property type="match status" value="1"/>
</dbReference>
<dbReference type="InterPro" id="IPR051165">
    <property type="entry name" value="Multifunctional_ANK_Repeat"/>
</dbReference>
<dbReference type="OrthoDB" id="426293at2759"/>
<dbReference type="PANTHER" id="PTHR24123">
    <property type="entry name" value="ANKYRIN REPEAT-CONTAINING"/>
    <property type="match status" value="1"/>
</dbReference>
<sequence>MSLQSLPFEILTQIIQPLIPSNWNGFSTDSKTGVLKLRTVCRSFNHVVSRCALRKLGAVALLSLDRRPNKIETIRWLLLTKAKMEYSSQRSPVEYLYRCASFVASQTHWVFSIVRGDWEWLSTVCDAIVASHDRKWVLNLLVGDSCIFPGPEAWEFYHELSFTGAAESKVDGEAITAAHSTVALPLAAFRGDEEGVNMLLPGGGNPNMCHPVLGKALYNAAYNNHVHIIKLLAKHGGSLETSGRFGTLVEVACWQGHIKTLQYLLGTMPVRESKKSLGKALLLGCRNGHKKVVHVLLQWVDSMREVDQTWRELGSHLGFKLVGTQPQIDLNCSIINEGTPLAAAVANGNEPIVRMLTARDDVHQHFGRSRFCPLWLAVKQDHASIVGLLLDRYQLQPNFIIKRDMTLLCAAAGLGSASVVQMLLQRSDIDPNFRAQEKHTTPLSLAVLRGHTEVVRLLLGREDIDPNISAKDWRPLEKAVHKGHEEIIRLLLMRQDLNPNLHETPFTPLGAAARLGLKDIVQMLLERPDTDPNLGHPDSGHTPLRLAIIRHWPHVVRELLQRKDVDPNQPGVHAFMVSELPLRREIERRPFFPVIDAVSVGSTDGLQQILSQENTNANEYHEGQTPLVMAVQNRRIDMVRVLLEHPNIDVNQTGTCEPYHDEVHIRTAESTSWSYTPTLVLGNRPGPTPLFIACRKGYLEIVSLLIQHPRINLKMSDDRSRTAFWWAAWGGNPEVFTLLLKHCREHINTPDFEGWTALHVAVNWGHGAIVDMLMGCVELYPNAVNQDGWTALHLAVDRGREAIALKLLKHPKIDITCKNADGQMAMDLARWRGFERLADLVQTRGRRLGRVRTTAKLFFSKYSK</sequence>
<accession>A0A9N9U1Z2</accession>
<feature type="repeat" description="ANK" evidence="3">
    <location>
        <begin position="787"/>
        <end position="820"/>
    </location>
</feature>
<keyword evidence="1" id="KW-0677">Repeat</keyword>
<reference evidence="5" key="1">
    <citation type="submission" date="2019-06" db="EMBL/GenBank/DDBJ databases">
        <authorList>
            <person name="Broberg M."/>
        </authorList>
    </citation>
    <scope>NUCLEOTIDE SEQUENCE [LARGE SCALE GENOMIC DNA]</scope>
</reference>
<evidence type="ECO:0000256" key="2">
    <source>
        <dbReference type="ARBA" id="ARBA00023043"/>
    </source>
</evidence>
<feature type="repeat" description="ANK" evidence="3">
    <location>
        <begin position="438"/>
        <end position="459"/>
    </location>
</feature>
<dbReference type="InterPro" id="IPR002110">
    <property type="entry name" value="Ankyrin_rpt"/>
</dbReference>
<proteinExistence type="predicted"/>
<comment type="caution">
    <text evidence="4">The sequence shown here is derived from an EMBL/GenBank/DDBJ whole genome shotgun (WGS) entry which is preliminary data.</text>
</comment>
<dbReference type="InterPro" id="IPR036770">
    <property type="entry name" value="Ankyrin_rpt-contain_sf"/>
</dbReference>
<dbReference type="EMBL" id="CABFNO020001253">
    <property type="protein sequence ID" value="CAG9975000.1"/>
    <property type="molecule type" value="Genomic_DNA"/>
</dbReference>
<keyword evidence="2 3" id="KW-0040">ANK repeat</keyword>
<dbReference type="AlphaFoldDB" id="A0A9N9U1Z2"/>
<evidence type="ECO:0000313" key="4">
    <source>
        <dbReference type="EMBL" id="CAG9975000.1"/>
    </source>
</evidence>
<dbReference type="Gene3D" id="1.25.40.20">
    <property type="entry name" value="Ankyrin repeat-containing domain"/>
    <property type="match status" value="5"/>
</dbReference>
<dbReference type="SMART" id="SM00248">
    <property type="entry name" value="ANK"/>
    <property type="match status" value="15"/>
</dbReference>
<feature type="repeat" description="ANK" evidence="3">
    <location>
        <begin position="622"/>
        <end position="645"/>
    </location>
</feature>
<dbReference type="Pfam" id="PF12796">
    <property type="entry name" value="Ank_2"/>
    <property type="match status" value="4"/>
</dbReference>
<evidence type="ECO:0000313" key="5">
    <source>
        <dbReference type="Proteomes" id="UP000754883"/>
    </source>
</evidence>
<dbReference type="Proteomes" id="UP000754883">
    <property type="component" value="Unassembled WGS sequence"/>
</dbReference>
<dbReference type="SUPFAM" id="SSF48403">
    <property type="entry name" value="Ankyrin repeat"/>
    <property type="match status" value="2"/>
</dbReference>
<evidence type="ECO:0000256" key="1">
    <source>
        <dbReference type="ARBA" id="ARBA00022737"/>
    </source>
</evidence>
<reference evidence="4 5" key="2">
    <citation type="submission" date="2021-10" db="EMBL/GenBank/DDBJ databases">
        <authorList>
            <person name="Piombo E."/>
        </authorList>
    </citation>
    <scope>NUCLEOTIDE SEQUENCE [LARGE SCALE GENOMIC DNA]</scope>
</reference>
<dbReference type="PANTHER" id="PTHR24123:SF33">
    <property type="entry name" value="PROTEIN HOS4"/>
    <property type="match status" value="1"/>
</dbReference>
<evidence type="ECO:0000256" key="3">
    <source>
        <dbReference type="PROSITE-ProRule" id="PRU00023"/>
    </source>
</evidence>